<dbReference type="NCBIfam" id="TIGR01379">
    <property type="entry name" value="thiL"/>
    <property type="match status" value="1"/>
</dbReference>
<dbReference type="Gene3D" id="3.90.650.10">
    <property type="entry name" value="PurM-like C-terminal domain"/>
    <property type="match status" value="1"/>
</dbReference>
<feature type="binding site" evidence="2">
    <location>
        <position position="48"/>
    </location>
    <ligand>
        <name>Mg(2+)</name>
        <dbReference type="ChEBI" id="CHEBI:18420"/>
        <label>4</label>
    </ligand>
</feature>
<evidence type="ECO:0000259" key="3">
    <source>
        <dbReference type="Pfam" id="PF00586"/>
    </source>
</evidence>
<dbReference type="CDD" id="cd02194">
    <property type="entry name" value="ThiL"/>
    <property type="match status" value="1"/>
</dbReference>
<comment type="miscellaneous">
    <text evidence="2">Reaction mechanism of ThiL seems to utilize a direct, inline transfer of the gamma-phosphate of ATP to TMP rather than a phosphorylated enzyme intermediate.</text>
</comment>
<dbReference type="GO" id="GO:0009228">
    <property type="term" value="P:thiamine biosynthetic process"/>
    <property type="evidence" value="ECO:0007669"/>
    <property type="project" value="UniProtKB-KW"/>
</dbReference>
<dbReference type="InterPro" id="IPR016188">
    <property type="entry name" value="PurM-like_N"/>
</dbReference>
<dbReference type="OrthoDB" id="9802811at2"/>
<feature type="binding site" evidence="2">
    <location>
        <begin position="124"/>
        <end position="125"/>
    </location>
    <ligand>
        <name>ATP</name>
        <dbReference type="ChEBI" id="CHEBI:30616"/>
    </ligand>
</feature>
<sequence>MNSGEFELIKKYFNHTKNTYNYSNYIELGIGDDCALLKIPKNQILAVSNDTFVADVHFLNNIKPSDLAYKALSVSLSDLAAMGADPTWVTLSITLPKLNDSWLFSFSKSLFKLLNYYNIELIGGDTTRGPLSLGFNVYGIIPKGCAIKRSGAKLNDLIYVTGNLGDSAAGLQLLQNNLKIKNAKSYRSLIKRHLRPVPRIEQGKALRSIASSAIDISDGLISDLGHILQHSSCGAYINLDNIPLSHDLTSNFEFNQILSWALSGGEDYELCFTIPEKNIHKLDTAFNDLDLPYTYIGRITHKSKGLVCFKNGKPLESYNKGFDHFK</sequence>
<feature type="binding site" evidence="2">
    <location>
        <position position="218"/>
    </location>
    <ligand>
        <name>Mg(2+)</name>
        <dbReference type="ChEBI" id="CHEBI:18420"/>
        <label>5</label>
    </ligand>
</feature>
<dbReference type="EMBL" id="PDKU01000005">
    <property type="protein sequence ID" value="PPI86340.1"/>
    <property type="molecule type" value="Genomic_DNA"/>
</dbReference>
<dbReference type="Gene3D" id="3.30.1330.10">
    <property type="entry name" value="PurM-like, N-terminal domain"/>
    <property type="match status" value="1"/>
</dbReference>
<comment type="caution">
    <text evidence="2">Lacks conserved residue(s) required for the propagation of feature annotation.</text>
</comment>
<feature type="binding site" evidence="2">
    <location>
        <position position="33"/>
    </location>
    <ligand>
        <name>Mg(2+)</name>
        <dbReference type="ChEBI" id="CHEBI:18420"/>
        <label>3</label>
    </ligand>
</feature>
<dbReference type="GO" id="GO:0005524">
    <property type="term" value="F:ATP binding"/>
    <property type="evidence" value="ECO:0007669"/>
    <property type="project" value="UniProtKB-UniRule"/>
</dbReference>
<evidence type="ECO:0000313" key="6">
    <source>
        <dbReference type="Proteomes" id="UP000296144"/>
    </source>
</evidence>
<dbReference type="PANTHER" id="PTHR30270:SF0">
    <property type="entry name" value="THIAMINE-MONOPHOSPHATE KINASE"/>
    <property type="match status" value="1"/>
</dbReference>
<dbReference type="InterPro" id="IPR010918">
    <property type="entry name" value="PurM-like_C_dom"/>
</dbReference>
<evidence type="ECO:0000256" key="2">
    <source>
        <dbReference type="HAMAP-Rule" id="MF_02128"/>
    </source>
</evidence>
<comment type="pathway">
    <text evidence="2">Cofactor biosynthesis; thiamine diphosphate biosynthesis; thiamine diphosphate from thiamine phosphate: step 1/1.</text>
</comment>
<keyword evidence="2" id="KW-0067">ATP-binding</keyword>
<dbReference type="AlphaFoldDB" id="A0A2P5SVK9"/>
<keyword evidence="2" id="KW-0460">Magnesium</keyword>
<comment type="caution">
    <text evidence="5">The sequence shown here is derived from an EMBL/GenBank/DDBJ whole genome shotgun (WGS) entry which is preliminary data.</text>
</comment>
<dbReference type="PANTHER" id="PTHR30270">
    <property type="entry name" value="THIAMINE-MONOPHOSPHATE KINASE"/>
    <property type="match status" value="1"/>
</dbReference>
<evidence type="ECO:0000259" key="4">
    <source>
        <dbReference type="Pfam" id="PF02769"/>
    </source>
</evidence>
<feature type="binding site" evidence="2">
    <location>
        <position position="78"/>
    </location>
    <ligand>
        <name>Mg(2+)</name>
        <dbReference type="ChEBI" id="CHEBI:18420"/>
        <label>4</label>
    </ligand>
</feature>
<dbReference type="SUPFAM" id="SSF55326">
    <property type="entry name" value="PurM N-terminal domain-like"/>
    <property type="match status" value="1"/>
</dbReference>
<dbReference type="SUPFAM" id="SSF56042">
    <property type="entry name" value="PurM C-terminal domain-like"/>
    <property type="match status" value="1"/>
</dbReference>
<dbReference type="InterPro" id="IPR036921">
    <property type="entry name" value="PurM-like_N_sf"/>
</dbReference>
<evidence type="ECO:0000256" key="1">
    <source>
        <dbReference type="ARBA" id="ARBA00022977"/>
    </source>
</evidence>
<dbReference type="GO" id="GO:0009030">
    <property type="term" value="F:thiamine-phosphate kinase activity"/>
    <property type="evidence" value="ECO:0007669"/>
    <property type="project" value="UniProtKB-UniRule"/>
</dbReference>
<dbReference type="UniPathway" id="UPA00060">
    <property type="reaction ID" value="UER00142"/>
</dbReference>
<accession>A0A2P5SVK9</accession>
<feature type="binding site" evidence="2">
    <location>
        <position position="266"/>
    </location>
    <ligand>
        <name>substrate</name>
    </ligand>
</feature>
<dbReference type="Pfam" id="PF00586">
    <property type="entry name" value="AIRS"/>
    <property type="match status" value="1"/>
</dbReference>
<organism evidence="5 6">
    <name type="scientific">Candidatus Pantoea edessiphila</name>
    <dbReference type="NCBI Taxonomy" id="2044610"/>
    <lineage>
        <taxon>Bacteria</taxon>
        <taxon>Pseudomonadati</taxon>
        <taxon>Pseudomonadota</taxon>
        <taxon>Gammaproteobacteria</taxon>
        <taxon>Enterobacterales</taxon>
        <taxon>Erwiniaceae</taxon>
        <taxon>Pantoea</taxon>
    </lineage>
</organism>
<feature type="domain" description="PurM-like C-terminal" evidence="4">
    <location>
        <begin position="156"/>
        <end position="304"/>
    </location>
</feature>
<keyword evidence="2 5" id="KW-0418">Kinase</keyword>
<dbReference type="InterPro" id="IPR006283">
    <property type="entry name" value="ThiL-like"/>
</dbReference>
<feature type="binding site" evidence="2">
    <location>
        <position position="125"/>
    </location>
    <ligand>
        <name>Mg(2+)</name>
        <dbReference type="ChEBI" id="CHEBI:18420"/>
        <label>1</label>
    </ligand>
</feature>
<feature type="binding site" evidence="2">
    <location>
        <position position="50"/>
    </location>
    <ligand>
        <name>Mg(2+)</name>
        <dbReference type="ChEBI" id="CHEBI:18420"/>
        <label>1</label>
    </ligand>
</feature>
<comment type="similarity">
    <text evidence="2">Belongs to the thiamine-monophosphate kinase family.</text>
</comment>
<feature type="domain" description="PurM-like N-terminal" evidence="3">
    <location>
        <begin position="31"/>
        <end position="140"/>
    </location>
</feature>
<feature type="binding site" evidence="2">
    <location>
        <position position="57"/>
    </location>
    <ligand>
        <name>substrate</name>
    </ligand>
</feature>
<dbReference type="RefSeq" id="WP_136130405.1">
    <property type="nucleotide sequence ID" value="NZ_PDKU01000005.1"/>
</dbReference>
<dbReference type="EC" id="2.7.4.16" evidence="2"/>
<comment type="catalytic activity">
    <reaction evidence="2">
        <text>thiamine phosphate + ATP = thiamine diphosphate + ADP</text>
        <dbReference type="Rhea" id="RHEA:15913"/>
        <dbReference type="ChEBI" id="CHEBI:30616"/>
        <dbReference type="ChEBI" id="CHEBI:37575"/>
        <dbReference type="ChEBI" id="CHEBI:58937"/>
        <dbReference type="ChEBI" id="CHEBI:456216"/>
        <dbReference type="EC" id="2.7.4.16"/>
    </reaction>
</comment>
<name>A0A2P5SVK9_9GAMM</name>
<dbReference type="Pfam" id="PF02769">
    <property type="entry name" value="AIRS_C"/>
    <property type="match status" value="1"/>
</dbReference>
<feature type="binding site" evidence="2">
    <location>
        <position position="322"/>
    </location>
    <ligand>
        <name>substrate</name>
    </ligand>
</feature>
<keyword evidence="2" id="KW-0479">Metal-binding</keyword>
<dbReference type="InterPro" id="IPR036676">
    <property type="entry name" value="PurM-like_C_sf"/>
</dbReference>
<evidence type="ECO:0000313" key="5">
    <source>
        <dbReference type="EMBL" id="PPI86340.1"/>
    </source>
</evidence>
<dbReference type="GO" id="GO:0000287">
    <property type="term" value="F:magnesium ion binding"/>
    <property type="evidence" value="ECO:0007669"/>
    <property type="project" value="UniProtKB-UniRule"/>
</dbReference>
<protein>
    <recommendedName>
        <fullName evidence="2">Thiamine-monophosphate kinase</fullName>
        <shortName evidence="2">TMP kinase</shortName>
        <shortName evidence="2">Thiamine-phosphate kinase</shortName>
        <ecNumber evidence="2">2.7.4.16</ecNumber>
    </recommendedName>
</protein>
<dbReference type="PIRSF" id="PIRSF005303">
    <property type="entry name" value="Thiam_monoph_kin"/>
    <property type="match status" value="1"/>
</dbReference>
<dbReference type="NCBIfam" id="NF004350">
    <property type="entry name" value="PRK05731.1-1"/>
    <property type="match status" value="1"/>
</dbReference>
<feature type="binding site" evidence="2">
    <location>
        <position position="215"/>
    </location>
    <ligand>
        <name>Mg(2+)</name>
        <dbReference type="ChEBI" id="CHEBI:18420"/>
        <label>3</label>
    </ligand>
</feature>
<comment type="function">
    <text evidence="2">Catalyzes the ATP-dependent phosphorylation of thiamine-monophosphate (TMP) to form thiamine-pyrophosphate (TPP), the active form of vitamin B1.</text>
</comment>
<keyword evidence="1 2" id="KW-0784">Thiamine biosynthesis</keyword>
<proteinExistence type="inferred from homology"/>
<keyword evidence="6" id="KW-1185">Reference proteome</keyword>
<keyword evidence="2" id="KW-0808">Transferase</keyword>
<reference evidence="5 6" key="1">
    <citation type="journal article" date="2018" name="Genome Biol. Evol.">
        <title>Cladogenesis and Genomic Streamlining in Extracellular Endosymbionts of Tropical Stink Bugs.</title>
        <authorList>
            <person name="Otero-Bravo A."/>
            <person name="Goffredi S."/>
            <person name="Sabree Z.L."/>
        </authorList>
    </citation>
    <scope>NUCLEOTIDE SEQUENCE [LARGE SCALE GENOMIC DNA]</scope>
    <source>
        <strain evidence="5 6">SoEL</strain>
    </source>
</reference>
<feature type="binding site" evidence="2">
    <location>
        <position position="50"/>
    </location>
    <ligand>
        <name>Mg(2+)</name>
        <dbReference type="ChEBI" id="CHEBI:18420"/>
        <label>2</label>
    </ligand>
</feature>
<dbReference type="GO" id="GO:0009229">
    <property type="term" value="P:thiamine diphosphate biosynthetic process"/>
    <property type="evidence" value="ECO:0007669"/>
    <property type="project" value="UniProtKB-UniRule"/>
</dbReference>
<feature type="binding site" evidence="2">
    <location>
        <position position="78"/>
    </location>
    <ligand>
        <name>Mg(2+)</name>
        <dbReference type="ChEBI" id="CHEBI:18420"/>
        <label>3</label>
    </ligand>
</feature>
<keyword evidence="2" id="KW-0547">Nucleotide-binding</keyword>
<dbReference type="Proteomes" id="UP000296144">
    <property type="component" value="Unassembled WGS sequence"/>
</dbReference>
<feature type="binding site" evidence="2">
    <location>
        <position position="78"/>
    </location>
    <ligand>
        <name>Mg(2+)</name>
        <dbReference type="ChEBI" id="CHEBI:18420"/>
        <label>2</label>
    </ligand>
</feature>
<gene>
    <name evidence="2" type="primary">thiL</name>
    <name evidence="5" type="ORF">CRV10_03235</name>
</gene>
<dbReference type="HAMAP" id="MF_02128">
    <property type="entry name" value="TMP_kinase"/>
    <property type="match status" value="1"/>
</dbReference>
<feature type="binding site" evidence="2">
    <location>
        <position position="33"/>
    </location>
    <ligand>
        <name>Mg(2+)</name>
        <dbReference type="ChEBI" id="CHEBI:18420"/>
        <label>4</label>
    </ligand>
</feature>
<feature type="binding site" evidence="2">
    <location>
        <position position="149"/>
    </location>
    <ligand>
        <name>ATP</name>
        <dbReference type="ChEBI" id="CHEBI:30616"/>
    </ligand>
</feature>
<feature type="binding site" evidence="2">
    <location>
        <position position="217"/>
    </location>
    <ligand>
        <name>ATP</name>
        <dbReference type="ChEBI" id="CHEBI:30616"/>
    </ligand>
</feature>